<dbReference type="STRING" id="1774968.AUC68_08400"/>
<dbReference type="AlphaFoldDB" id="A0A1E3VY28"/>
<dbReference type="Proteomes" id="UP000094501">
    <property type="component" value="Unassembled WGS sequence"/>
</dbReference>
<evidence type="ECO:0000256" key="2">
    <source>
        <dbReference type="ARBA" id="ARBA00022695"/>
    </source>
</evidence>
<feature type="domain" description="PII-uridylyltransferase/Glutamine-synthetase adenylyltransferase" evidence="8">
    <location>
        <begin position="1"/>
        <end position="57"/>
    </location>
</feature>
<comment type="caution">
    <text evidence="9">The sequence shown here is derived from an EMBL/GenBank/DDBJ whole genome shotgun (WGS) entry which is preliminary data.</text>
</comment>
<dbReference type="Pfam" id="PF03710">
    <property type="entry name" value="GlnE"/>
    <property type="match status" value="1"/>
</dbReference>
<dbReference type="Gene3D" id="1.20.120.1510">
    <property type="match status" value="1"/>
</dbReference>
<keyword evidence="3" id="KW-0547">Nucleotide-binding</keyword>
<evidence type="ECO:0008006" key="11">
    <source>
        <dbReference type="Google" id="ProtNLM"/>
    </source>
</evidence>
<dbReference type="InterPro" id="IPR005190">
    <property type="entry name" value="GlnE_rpt_dom"/>
</dbReference>
<dbReference type="Gene3D" id="3.30.460.10">
    <property type="entry name" value="Beta Polymerase, domain 2"/>
    <property type="match status" value="1"/>
</dbReference>
<accession>A0A1E3VY28</accession>
<dbReference type="Pfam" id="PF08335">
    <property type="entry name" value="GlnD_UR_UTase"/>
    <property type="match status" value="2"/>
</dbReference>
<keyword evidence="6" id="KW-0511">Multifunctional enzyme</keyword>
<dbReference type="GO" id="GO:0000820">
    <property type="term" value="P:regulation of glutamine family amino acid metabolic process"/>
    <property type="evidence" value="ECO:0007669"/>
    <property type="project" value="TreeGrafter"/>
</dbReference>
<evidence type="ECO:0000313" key="9">
    <source>
        <dbReference type="EMBL" id="ODR98444.1"/>
    </source>
</evidence>
<dbReference type="GO" id="GO:0005829">
    <property type="term" value="C:cytosol"/>
    <property type="evidence" value="ECO:0007669"/>
    <property type="project" value="TreeGrafter"/>
</dbReference>
<evidence type="ECO:0000259" key="7">
    <source>
        <dbReference type="Pfam" id="PF03710"/>
    </source>
</evidence>
<sequence>MENRIQMVGDQQTHIIPAEQRELDRLARLCGFADTDAFGDALLARFRCVERHYGALFEKIPLPPSSVPGLVFGDEADPETRAALEDLGFENPRAAIEAIKAWQAGRYPATRSAKARERLIEFLPHLLEAFSRTAQPDLALSTFDKVMANMPAGLPLFSLLAANPSLLRLVADIMGTAPRLAKIIGRRPRLLDAVLDPGFFGDTPTKAQLKEVVGGALALATHYEDALDRARIVGREQSFLIGVRVISGTISAGQAGEAYAALADTLIQALSDRVSDELTAQHGHLPNGMAAVLAMGKLGGEEMTAASDLDLITVYDYAGQDAKSDGERSLPGPQYYTRFTQRLIAALSAQTSEGALYEVDMRLRPSGSQGPVATKLSGFIDYQERSAWIWEHLALTRARVVSGPEAMREAIETSIRSVLTRPRDRTAVAGEVHEMRRKIAAEKGTEDIWDLKQVRGGIVDLEFIAQYLQLVNAAERPDVLDQNTEAGLTKLAEAGILDRADAELLIPAARLYQSLTQILRLCLEQGFDANDAPQALRELLARSADMPDFATLEATLKETLSGVHNAFNRLVA</sequence>
<evidence type="ECO:0000256" key="5">
    <source>
        <dbReference type="ARBA" id="ARBA00022842"/>
    </source>
</evidence>
<dbReference type="EMBL" id="LPWG01000013">
    <property type="protein sequence ID" value="ODR98444.1"/>
    <property type="molecule type" value="Genomic_DNA"/>
</dbReference>
<dbReference type="SUPFAM" id="SSF81301">
    <property type="entry name" value="Nucleotidyltransferase"/>
    <property type="match status" value="1"/>
</dbReference>
<feature type="domain" description="PII-uridylyltransferase/Glutamine-synthetase adenylyltransferase" evidence="8">
    <location>
        <begin position="434"/>
        <end position="570"/>
    </location>
</feature>
<keyword evidence="4" id="KW-0067">ATP-binding</keyword>
<dbReference type="CDD" id="cd05401">
    <property type="entry name" value="NT_GlnE_GlnD_like"/>
    <property type="match status" value="1"/>
</dbReference>
<evidence type="ECO:0000256" key="4">
    <source>
        <dbReference type="ARBA" id="ARBA00022840"/>
    </source>
</evidence>
<keyword evidence="1" id="KW-0808">Transferase</keyword>
<dbReference type="InterPro" id="IPR023057">
    <property type="entry name" value="GlnE"/>
</dbReference>
<keyword evidence="10" id="KW-1185">Reference proteome</keyword>
<dbReference type="NCBIfam" id="NF010706">
    <property type="entry name" value="PRK14108.1"/>
    <property type="match status" value="1"/>
</dbReference>
<dbReference type="SUPFAM" id="SSF81593">
    <property type="entry name" value="Nucleotidyltransferase substrate binding subunit/domain"/>
    <property type="match status" value="2"/>
</dbReference>
<evidence type="ECO:0000256" key="3">
    <source>
        <dbReference type="ARBA" id="ARBA00022741"/>
    </source>
</evidence>
<dbReference type="PANTHER" id="PTHR30621">
    <property type="entry name" value="GLUTAMINE SYNTHETASE ADENYLYLTRANSFERASE"/>
    <property type="match status" value="1"/>
</dbReference>
<reference evidence="9 10" key="1">
    <citation type="journal article" date="2016" name="Environ. Microbiol.">
        <title>New Methyloceanibacter diversity from North Sea sediments includes methanotroph containing solely the soluble methane monooxygenase.</title>
        <authorList>
            <person name="Vekeman B."/>
            <person name="Kerckhof F.M."/>
            <person name="Cremers G."/>
            <person name="de Vos P."/>
            <person name="Vandamme P."/>
            <person name="Boon N."/>
            <person name="Op den Camp H.J."/>
            <person name="Heylen K."/>
        </authorList>
    </citation>
    <scope>NUCLEOTIDE SEQUENCE [LARGE SCALE GENOMIC DNA]</scope>
    <source>
        <strain evidence="9 10">R-67174</strain>
    </source>
</reference>
<dbReference type="PANTHER" id="PTHR30621:SF0">
    <property type="entry name" value="BIFUNCTIONAL GLUTAMINE SYNTHETASE ADENYLYLTRANSFERASE_ADENYLYL-REMOVING ENZYME"/>
    <property type="match status" value="1"/>
</dbReference>
<protein>
    <recommendedName>
        <fullName evidence="11">Glutamine-synthetase adenylyltransferase</fullName>
    </recommendedName>
</protein>
<dbReference type="Gene3D" id="1.20.120.330">
    <property type="entry name" value="Nucleotidyltransferases domain 2"/>
    <property type="match status" value="2"/>
</dbReference>
<feature type="domain" description="Glutamate-ammonia ligase adenylyltransferase repeated" evidence="7">
    <location>
        <begin position="170"/>
        <end position="411"/>
    </location>
</feature>
<dbReference type="InterPro" id="IPR013546">
    <property type="entry name" value="PII_UdlTrfase/GS_AdlTrfase"/>
</dbReference>
<keyword evidence="5" id="KW-0460">Magnesium</keyword>
<evidence type="ECO:0000313" key="10">
    <source>
        <dbReference type="Proteomes" id="UP000094501"/>
    </source>
</evidence>
<keyword evidence="2" id="KW-0548">Nucleotidyltransferase</keyword>
<organism evidence="9 10">
    <name type="scientific">Methyloceanibacter methanicus</name>
    <dbReference type="NCBI Taxonomy" id="1774968"/>
    <lineage>
        <taxon>Bacteria</taxon>
        <taxon>Pseudomonadati</taxon>
        <taxon>Pseudomonadota</taxon>
        <taxon>Alphaproteobacteria</taxon>
        <taxon>Hyphomicrobiales</taxon>
        <taxon>Hyphomicrobiaceae</taxon>
        <taxon>Methyloceanibacter</taxon>
    </lineage>
</organism>
<evidence type="ECO:0000259" key="8">
    <source>
        <dbReference type="Pfam" id="PF08335"/>
    </source>
</evidence>
<evidence type="ECO:0000256" key="1">
    <source>
        <dbReference type="ARBA" id="ARBA00022679"/>
    </source>
</evidence>
<gene>
    <name evidence="9" type="ORF">AUC68_08400</name>
</gene>
<proteinExistence type="predicted"/>
<dbReference type="GO" id="GO:0008882">
    <property type="term" value="F:[glutamate-ammonia-ligase] adenylyltransferase activity"/>
    <property type="evidence" value="ECO:0007669"/>
    <property type="project" value="InterPro"/>
</dbReference>
<name>A0A1E3VY28_9HYPH</name>
<dbReference type="InterPro" id="IPR043519">
    <property type="entry name" value="NT_sf"/>
</dbReference>
<evidence type="ECO:0000256" key="6">
    <source>
        <dbReference type="ARBA" id="ARBA00023268"/>
    </source>
</evidence>
<dbReference type="GO" id="GO:0005524">
    <property type="term" value="F:ATP binding"/>
    <property type="evidence" value="ECO:0007669"/>
    <property type="project" value="UniProtKB-KW"/>
</dbReference>